<evidence type="ECO:0000313" key="9">
    <source>
        <dbReference type="EMBL" id="HEF64602.1"/>
    </source>
</evidence>
<comment type="caution">
    <text evidence="9">The sequence shown here is derived from an EMBL/GenBank/DDBJ whole genome shotgun (WGS) entry which is preliminary data.</text>
</comment>
<dbReference type="PANTHER" id="PTHR30572:SF4">
    <property type="entry name" value="ABC TRANSPORTER PERMEASE YTRF"/>
    <property type="match status" value="1"/>
</dbReference>
<evidence type="ECO:0000259" key="8">
    <source>
        <dbReference type="Pfam" id="PF12704"/>
    </source>
</evidence>
<feature type="domain" description="MacB-like periplasmic core" evidence="8">
    <location>
        <begin position="52"/>
        <end position="280"/>
    </location>
</feature>
<accession>A0A7C2ARZ0</accession>
<keyword evidence="5" id="KW-0472">Membrane</keyword>
<dbReference type="Pfam" id="PF02687">
    <property type="entry name" value="FtsX"/>
    <property type="match status" value="2"/>
</dbReference>
<feature type="domain" description="ABC3 transporter permease C-terminal" evidence="7">
    <location>
        <begin position="318"/>
        <end position="436"/>
    </location>
</feature>
<gene>
    <name evidence="9" type="ORF">ENP47_03215</name>
</gene>
<comment type="similarity">
    <text evidence="6">Belongs to the ABC-4 integral membrane protein family.</text>
</comment>
<dbReference type="InterPro" id="IPR050250">
    <property type="entry name" value="Macrolide_Exporter_MacB"/>
</dbReference>
<evidence type="ECO:0000256" key="5">
    <source>
        <dbReference type="ARBA" id="ARBA00023136"/>
    </source>
</evidence>
<reference evidence="9" key="1">
    <citation type="journal article" date="2020" name="mSystems">
        <title>Genome- and Community-Level Interaction Insights into Carbon Utilization and Element Cycling Functions of Hydrothermarchaeota in Hydrothermal Sediment.</title>
        <authorList>
            <person name="Zhou Z."/>
            <person name="Liu Y."/>
            <person name="Xu W."/>
            <person name="Pan J."/>
            <person name="Luo Z.H."/>
            <person name="Li M."/>
        </authorList>
    </citation>
    <scope>NUCLEOTIDE SEQUENCE [LARGE SCALE GENOMIC DNA]</scope>
    <source>
        <strain evidence="9">SpSt-222</strain>
    </source>
</reference>
<name>A0A7C2ARZ0_THERO</name>
<sequence>MNEVFGVSLDLVLRILIGAFAIILVLTGGLWLWRPVLGRMALRNIPRRPVQTVLIVLGLMLSTLIFSASLTTGTTLQRSITGQVLRLTGPVDELVVQASGDTRFAGPQPGVYLPFSVVDELDRLREREPRLVAVVPVLWQPVAAIDLRTKQSEPALNLMGVPPERLPTIGGLTDRNGHPIDLASLADDEVVLGAEAAKRLDAEIGDELQLFLAGRPFQVRVAAIAPDSFLTGTLNVGDAGGLVVSLTRAEQLLGISGQVSFVALSNRSGLTDSEAVTAAVNDVLAETPYRAVAVKQRAVEQAEQAGEAFTNLFLLSGMFSVAAGILLIFLIFSLLAAERKTEMGTMRALGMKRWHLVALFALEGMGYNLISALVGAVAGVAVAYAIAGFMGRLVGEFFTIEPSWRPRDLVLAYLLGVVVTFVTVVVAAWRVSRLNIVAAVRDLPEPQLPRASRRWLVAGVLGTIAGAGLCWLGLARESLGWFGLGVSLLPLSLAAVLRRFGVPPRPLYTVAAMLVLVYWLMPDPWHDRLFGSMSGGFELFVLSGLMMVAALTVFLVWNIEVAVGLVGRLGRAFRRWLPAVRIAVAYPMASRGRTGLTVAMFSLIVFALVVMSTIYANVVALFTGEYADAGWDVEISQVGVAPIPDLLQVLQDEGIDTRKISATGRTLSVPWPRVGVRPVGEADWARYPVRGIDTDFARNVEAPLQLRSAEYATDRAAWEAVARDPSLAIVDANVLQQRGGDPANLYLPELRGEDGVLQPLELELRDNASGQTTTVRVIGVIDGRVSSLFGIFVSESVVGGVFGRPSSIEYSVRLIPGSDARSFARQVEAALLPYGAQAEATADVIGRATGIIRGFIRIIQGFMALGLIVGIAALGVVSYRAVIERRHQIGALRAIGYRRAMVALGFLLESALVTSAGIVGGAFLGVLLARNVVTGEQDLAGGLEGFSLVIPWEQLLFFSGLALGVALLMAYVPARQASRVSIVEALRYE</sequence>
<keyword evidence="3" id="KW-0812">Transmembrane</keyword>
<evidence type="ECO:0000256" key="1">
    <source>
        <dbReference type="ARBA" id="ARBA00004651"/>
    </source>
</evidence>
<evidence type="ECO:0000259" key="7">
    <source>
        <dbReference type="Pfam" id="PF02687"/>
    </source>
</evidence>
<evidence type="ECO:0000256" key="2">
    <source>
        <dbReference type="ARBA" id="ARBA00022475"/>
    </source>
</evidence>
<proteinExistence type="inferred from homology"/>
<comment type="subcellular location">
    <subcellularLocation>
        <location evidence="1">Cell membrane</location>
        <topology evidence="1">Multi-pass membrane protein</topology>
    </subcellularLocation>
</comment>
<dbReference type="InterPro" id="IPR025857">
    <property type="entry name" value="MacB_PCD"/>
</dbReference>
<dbReference type="GO" id="GO:0005886">
    <property type="term" value="C:plasma membrane"/>
    <property type="evidence" value="ECO:0007669"/>
    <property type="project" value="UniProtKB-SubCell"/>
</dbReference>
<dbReference type="EMBL" id="DSJL01000007">
    <property type="protein sequence ID" value="HEF64602.1"/>
    <property type="molecule type" value="Genomic_DNA"/>
</dbReference>
<evidence type="ECO:0000256" key="4">
    <source>
        <dbReference type="ARBA" id="ARBA00022989"/>
    </source>
</evidence>
<dbReference type="InterPro" id="IPR003838">
    <property type="entry name" value="ABC3_permease_C"/>
</dbReference>
<protein>
    <submittedName>
        <fullName evidence="9">FtsX-like permease family protein</fullName>
    </submittedName>
</protein>
<dbReference type="AlphaFoldDB" id="A0A7C2ARZ0"/>
<feature type="domain" description="ABC3 transporter permease C-terminal" evidence="7">
    <location>
        <begin position="862"/>
        <end position="981"/>
    </location>
</feature>
<dbReference type="PANTHER" id="PTHR30572">
    <property type="entry name" value="MEMBRANE COMPONENT OF TRANSPORTER-RELATED"/>
    <property type="match status" value="1"/>
</dbReference>
<keyword evidence="2" id="KW-1003">Cell membrane</keyword>
<evidence type="ECO:0000256" key="6">
    <source>
        <dbReference type="ARBA" id="ARBA00038076"/>
    </source>
</evidence>
<dbReference type="Pfam" id="PF12704">
    <property type="entry name" value="MacB_PCD"/>
    <property type="match status" value="1"/>
</dbReference>
<keyword evidence="4" id="KW-1133">Transmembrane helix</keyword>
<dbReference type="GO" id="GO:0022857">
    <property type="term" value="F:transmembrane transporter activity"/>
    <property type="evidence" value="ECO:0007669"/>
    <property type="project" value="TreeGrafter"/>
</dbReference>
<organism evidence="9">
    <name type="scientific">Thermomicrobium roseum</name>
    <dbReference type="NCBI Taxonomy" id="500"/>
    <lineage>
        <taxon>Bacteria</taxon>
        <taxon>Pseudomonadati</taxon>
        <taxon>Thermomicrobiota</taxon>
        <taxon>Thermomicrobia</taxon>
        <taxon>Thermomicrobiales</taxon>
        <taxon>Thermomicrobiaceae</taxon>
        <taxon>Thermomicrobium</taxon>
    </lineage>
</organism>
<evidence type="ECO:0000256" key="3">
    <source>
        <dbReference type="ARBA" id="ARBA00022692"/>
    </source>
</evidence>